<sequence length="135" mass="14676">MRQSPRPAERRFGDTLPTSDGRNWKKGTRKRRKSACYVHYAGLSCQGELAVHMNAQFTATPQGLAHVGLFAWADEVGSLPQVSMLVLGVLWDTLLAPALLVATAGKLGHPQSISPLAFGSCTALEEKFKRGPYKP</sequence>
<organism evidence="2 3">
    <name type="scientific">Myodes glareolus</name>
    <name type="common">Bank vole</name>
    <name type="synonym">Clethrionomys glareolus</name>
    <dbReference type="NCBI Taxonomy" id="447135"/>
    <lineage>
        <taxon>Eukaryota</taxon>
        <taxon>Metazoa</taxon>
        <taxon>Chordata</taxon>
        <taxon>Craniata</taxon>
        <taxon>Vertebrata</taxon>
        <taxon>Euteleostomi</taxon>
        <taxon>Mammalia</taxon>
        <taxon>Eutheria</taxon>
        <taxon>Euarchontoglires</taxon>
        <taxon>Glires</taxon>
        <taxon>Rodentia</taxon>
        <taxon>Myomorpha</taxon>
        <taxon>Muroidea</taxon>
        <taxon>Cricetidae</taxon>
        <taxon>Arvicolinae</taxon>
        <taxon>Myodes</taxon>
    </lineage>
</organism>
<reference evidence="2 3" key="1">
    <citation type="journal article" date="2023" name="bioRxiv">
        <title>Conserved and derived expression patterns and positive selection on dental genes reveal complex evolutionary context of ever-growing rodent molars.</title>
        <authorList>
            <person name="Calamari Z.T."/>
            <person name="Song A."/>
            <person name="Cohen E."/>
            <person name="Akter M."/>
            <person name="Roy R.D."/>
            <person name="Hallikas O."/>
            <person name="Christensen M.M."/>
            <person name="Li P."/>
            <person name="Marangoni P."/>
            <person name="Jernvall J."/>
            <person name="Klein O.D."/>
        </authorList>
    </citation>
    <scope>NUCLEOTIDE SEQUENCE [LARGE SCALE GENOMIC DNA]</scope>
    <source>
        <strain evidence="2">V071</strain>
    </source>
</reference>
<dbReference type="EMBL" id="JBBHLL010000115">
    <property type="protein sequence ID" value="KAK7815209.1"/>
    <property type="molecule type" value="Genomic_DNA"/>
</dbReference>
<accession>A0AAW0IKZ2</accession>
<keyword evidence="3" id="KW-1185">Reference proteome</keyword>
<evidence type="ECO:0000313" key="2">
    <source>
        <dbReference type="EMBL" id="KAK7815209.1"/>
    </source>
</evidence>
<evidence type="ECO:0000313" key="3">
    <source>
        <dbReference type="Proteomes" id="UP001488838"/>
    </source>
</evidence>
<evidence type="ECO:0000256" key="1">
    <source>
        <dbReference type="SAM" id="MobiDB-lite"/>
    </source>
</evidence>
<name>A0AAW0IKZ2_MYOGA</name>
<dbReference type="AlphaFoldDB" id="A0AAW0IKZ2"/>
<dbReference type="Proteomes" id="UP001488838">
    <property type="component" value="Unassembled WGS sequence"/>
</dbReference>
<protein>
    <submittedName>
        <fullName evidence="2">Uncharacterized protein</fullName>
    </submittedName>
</protein>
<proteinExistence type="predicted"/>
<comment type="caution">
    <text evidence="2">The sequence shown here is derived from an EMBL/GenBank/DDBJ whole genome shotgun (WGS) entry which is preliminary data.</text>
</comment>
<feature type="region of interest" description="Disordered" evidence="1">
    <location>
        <begin position="1"/>
        <end position="27"/>
    </location>
</feature>
<gene>
    <name evidence="2" type="ORF">U0070_021172</name>
</gene>
<feature type="non-terminal residue" evidence="2">
    <location>
        <position position="135"/>
    </location>
</feature>